<evidence type="ECO:0000313" key="1">
    <source>
        <dbReference type="EMBL" id="KAH3779292.1"/>
    </source>
</evidence>
<dbReference type="Proteomes" id="UP000828390">
    <property type="component" value="Unassembled WGS sequence"/>
</dbReference>
<comment type="caution">
    <text evidence="1">The sequence shown here is derived from an EMBL/GenBank/DDBJ whole genome shotgun (WGS) entry which is preliminary data.</text>
</comment>
<reference evidence="1" key="1">
    <citation type="journal article" date="2019" name="bioRxiv">
        <title>The Genome of the Zebra Mussel, Dreissena polymorpha: A Resource for Invasive Species Research.</title>
        <authorList>
            <person name="McCartney M.A."/>
            <person name="Auch B."/>
            <person name="Kono T."/>
            <person name="Mallez S."/>
            <person name="Zhang Y."/>
            <person name="Obille A."/>
            <person name="Becker A."/>
            <person name="Abrahante J.E."/>
            <person name="Garbe J."/>
            <person name="Badalamenti J.P."/>
            <person name="Herman A."/>
            <person name="Mangelson H."/>
            <person name="Liachko I."/>
            <person name="Sullivan S."/>
            <person name="Sone E.D."/>
            <person name="Koren S."/>
            <person name="Silverstein K.A.T."/>
            <person name="Beckman K.B."/>
            <person name="Gohl D.M."/>
        </authorList>
    </citation>
    <scope>NUCLEOTIDE SEQUENCE</scope>
    <source>
        <strain evidence="1">Duluth1</strain>
        <tissue evidence="1">Whole animal</tissue>
    </source>
</reference>
<dbReference type="EMBL" id="JAIWYP010000008">
    <property type="protein sequence ID" value="KAH3779292.1"/>
    <property type="molecule type" value="Genomic_DNA"/>
</dbReference>
<proteinExistence type="predicted"/>
<accession>A0A9D4EFA8</accession>
<keyword evidence="2" id="KW-1185">Reference proteome</keyword>
<dbReference type="AlphaFoldDB" id="A0A9D4EFA8"/>
<sequence length="110" mass="13217">MMKNLKCEKQHKQIYVHFMFHKKSGDLAQKDIQIGQNLLEFEHGVIRFVDNCKLKKEDRVRGPLNEVEIEESKTERIKETQRRYFAEEYDKLSKNQKVGISRKLIKLNPR</sequence>
<evidence type="ECO:0000313" key="2">
    <source>
        <dbReference type="Proteomes" id="UP000828390"/>
    </source>
</evidence>
<name>A0A9D4EFA8_DREPO</name>
<organism evidence="1 2">
    <name type="scientific">Dreissena polymorpha</name>
    <name type="common">Zebra mussel</name>
    <name type="synonym">Mytilus polymorpha</name>
    <dbReference type="NCBI Taxonomy" id="45954"/>
    <lineage>
        <taxon>Eukaryota</taxon>
        <taxon>Metazoa</taxon>
        <taxon>Spiralia</taxon>
        <taxon>Lophotrochozoa</taxon>
        <taxon>Mollusca</taxon>
        <taxon>Bivalvia</taxon>
        <taxon>Autobranchia</taxon>
        <taxon>Heteroconchia</taxon>
        <taxon>Euheterodonta</taxon>
        <taxon>Imparidentia</taxon>
        <taxon>Neoheterodontei</taxon>
        <taxon>Myida</taxon>
        <taxon>Dreissenoidea</taxon>
        <taxon>Dreissenidae</taxon>
        <taxon>Dreissena</taxon>
    </lineage>
</organism>
<reference evidence="1" key="2">
    <citation type="submission" date="2020-11" db="EMBL/GenBank/DDBJ databases">
        <authorList>
            <person name="McCartney M.A."/>
            <person name="Auch B."/>
            <person name="Kono T."/>
            <person name="Mallez S."/>
            <person name="Becker A."/>
            <person name="Gohl D.M."/>
            <person name="Silverstein K.A.T."/>
            <person name="Koren S."/>
            <person name="Bechman K.B."/>
            <person name="Herman A."/>
            <person name="Abrahante J.E."/>
            <person name="Garbe J."/>
        </authorList>
    </citation>
    <scope>NUCLEOTIDE SEQUENCE</scope>
    <source>
        <strain evidence="1">Duluth1</strain>
        <tissue evidence="1">Whole animal</tissue>
    </source>
</reference>
<gene>
    <name evidence="1" type="ORF">DPMN_157093</name>
</gene>
<protein>
    <submittedName>
        <fullName evidence="1">Uncharacterized protein</fullName>
    </submittedName>
</protein>